<dbReference type="InterPro" id="IPR045584">
    <property type="entry name" value="Pilin-like"/>
</dbReference>
<gene>
    <name evidence="2" type="ORF">CAAU_2429</name>
</gene>
<protein>
    <submittedName>
        <fullName evidence="2">Uncharacterized protein</fullName>
    </submittedName>
</protein>
<keyword evidence="1" id="KW-1133">Transmembrane helix</keyword>
<dbReference type="STRING" id="857293.CAAU_2429"/>
<feature type="transmembrane region" description="Helical" evidence="1">
    <location>
        <begin position="6"/>
        <end position="26"/>
    </location>
</feature>
<dbReference type="PROSITE" id="PS00409">
    <property type="entry name" value="PROKAR_NTER_METHYL"/>
    <property type="match status" value="1"/>
</dbReference>
<keyword evidence="1" id="KW-0812">Transmembrane</keyword>
<dbReference type="SUPFAM" id="SSF54523">
    <property type="entry name" value="Pili subunits"/>
    <property type="match status" value="1"/>
</dbReference>
<dbReference type="Proteomes" id="UP000007652">
    <property type="component" value="Unassembled WGS sequence"/>
</dbReference>
<dbReference type="EMBL" id="CAKP01000129">
    <property type="protein sequence ID" value="CCJ34512.1"/>
    <property type="molecule type" value="Genomic_DNA"/>
</dbReference>
<evidence type="ECO:0000256" key="1">
    <source>
        <dbReference type="SAM" id="Phobius"/>
    </source>
</evidence>
<keyword evidence="3" id="KW-1185">Reference proteome</keyword>
<accession>I7KA05</accession>
<organism evidence="2 3">
    <name type="scientific">Caloramator australicus RC3</name>
    <dbReference type="NCBI Taxonomy" id="857293"/>
    <lineage>
        <taxon>Bacteria</taxon>
        <taxon>Bacillati</taxon>
        <taxon>Bacillota</taxon>
        <taxon>Clostridia</taxon>
        <taxon>Eubacteriales</taxon>
        <taxon>Clostridiaceae</taxon>
        <taxon>Caloramator</taxon>
    </lineage>
</organism>
<evidence type="ECO:0000313" key="3">
    <source>
        <dbReference type="Proteomes" id="UP000007652"/>
    </source>
</evidence>
<dbReference type="eggNOG" id="COG2165">
    <property type="taxonomic scope" value="Bacteria"/>
</dbReference>
<dbReference type="NCBIfam" id="TIGR02532">
    <property type="entry name" value="IV_pilin_GFxxxE"/>
    <property type="match status" value="1"/>
</dbReference>
<sequence>MKKKGFTLLEMIIVISIIALLVGITTPQISKAMKKSKAMADVVTANTIAATIQEVVLEGGEIKDTGGIWVKISQTGVFTDNTIDLSKYLEGFDKLKPKMNSSYVFCYKYNAAENKLEIGAGRKDADNNIIQTEAYNLYPSLNPAYK</sequence>
<dbReference type="InterPro" id="IPR012902">
    <property type="entry name" value="N_methyl_site"/>
</dbReference>
<dbReference type="AlphaFoldDB" id="I7KA05"/>
<dbReference type="RefSeq" id="WP_008909759.1">
    <property type="nucleotide sequence ID" value="NZ_CAKP01000129.1"/>
</dbReference>
<name>I7KA05_9CLOT</name>
<evidence type="ECO:0000313" key="2">
    <source>
        <dbReference type="EMBL" id="CCJ34512.1"/>
    </source>
</evidence>
<keyword evidence="1" id="KW-0472">Membrane</keyword>
<dbReference type="Gene3D" id="3.30.700.10">
    <property type="entry name" value="Glycoprotein, Type 4 Pilin"/>
    <property type="match status" value="1"/>
</dbReference>
<reference evidence="2 3" key="1">
    <citation type="journal article" date="2011" name="J. Bacteriol.">
        <title>Draft genome sequence of Caloramator australicus strain RC3T, a thermoanaerobe from the Great Artesian Basin of Australia.</title>
        <authorList>
            <person name="Ogg C.D."/>
            <person name="Patel B.K.C."/>
        </authorList>
    </citation>
    <scope>NUCLEOTIDE SEQUENCE [LARGE SCALE GENOMIC DNA]</scope>
    <source>
        <strain evidence="2 3">RC3</strain>
    </source>
</reference>
<dbReference type="Pfam" id="PF07963">
    <property type="entry name" value="N_methyl"/>
    <property type="match status" value="1"/>
</dbReference>
<proteinExistence type="predicted"/>
<comment type="caution">
    <text evidence="2">The sequence shown here is derived from an EMBL/GenBank/DDBJ whole genome shotgun (WGS) entry which is preliminary data.</text>
</comment>